<organism evidence="3 4">
    <name type="scientific">Ornithorhynchus anatinus</name>
    <name type="common">Duckbill platypus</name>
    <dbReference type="NCBI Taxonomy" id="9258"/>
    <lineage>
        <taxon>Eukaryota</taxon>
        <taxon>Metazoa</taxon>
        <taxon>Chordata</taxon>
        <taxon>Craniata</taxon>
        <taxon>Vertebrata</taxon>
        <taxon>Euteleostomi</taxon>
        <taxon>Mammalia</taxon>
        <taxon>Monotremata</taxon>
        <taxon>Ornithorhynchidae</taxon>
        <taxon>Ornithorhynchus</taxon>
    </lineage>
</organism>
<dbReference type="PANTHER" id="PTHR23034">
    <property type="entry name" value="GLUTAMATE-RICH PROTEIN 3"/>
    <property type="match status" value="1"/>
</dbReference>
<feature type="region of interest" description="Disordered" evidence="1">
    <location>
        <begin position="1499"/>
        <end position="1606"/>
    </location>
</feature>
<feature type="compositionally biased region" description="Low complexity" evidence="1">
    <location>
        <begin position="29"/>
        <end position="44"/>
    </location>
</feature>
<feature type="compositionally biased region" description="Low complexity" evidence="1">
    <location>
        <begin position="666"/>
        <end position="678"/>
    </location>
</feature>
<evidence type="ECO:0000256" key="1">
    <source>
        <dbReference type="SAM" id="MobiDB-lite"/>
    </source>
</evidence>
<feature type="compositionally biased region" description="Basic and acidic residues" evidence="1">
    <location>
        <begin position="688"/>
        <end position="716"/>
    </location>
</feature>
<dbReference type="Pfam" id="PF15257">
    <property type="entry name" value="DUF4590"/>
    <property type="match status" value="1"/>
</dbReference>
<feature type="region of interest" description="Disordered" evidence="1">
    <location>
        <begin position="1"/>
        <end position="135"/>
    </location>
</feature>
<feature type="region of interest" description="Disordered" evidence="1">
    <location>
        <begin position="1271"/>
        <end position="1371"/>
    </location>
</feature>
<feature type="region of interest" description="Disordered" evidence="1">
    <location>
        <begin position="934"/>
        <end position="1003"/>
    </location>
</feature>
<feature type="compositionally biased region" description="Pro residues" evidence="1">
    <location>
        <begin position="45"/>
        <end position="65"/>
    </location>
</feature>
<feature type="compositionally biased region" description="Basic and acidic residues" evidence="1">
    <location>
        <begin position="1217"/>
        <end position="1234"/>
    </location>
</feature>
<evidence type="ECO:0000313" key="4">
    <source>
        <dbReference type="Proteomes" id="UP000002279"/>
    </source>
</evidence>
<reference evidence="3" key="2">
    <citation type="submission" date="2025-08" db="UniProtKB">
        <authorList>
            <consortium name="Ensembl"/>
        </authorList>
    </citation>
    <scope>IDENTIFICATION</scope>
    <source>
        <strain evidence="3">Glennie</strain>
    </source>
</reference>
<feature type="compositionally biased region" description="Basic and acidic residues" evidence="1">
    <location>
        <begin position="934"/>
        <end position="947"/>
    </location>
</feature>
<proteinExistence type="predicted"/>
<feature type="compositionally biased region" description="Acidic residues" evidence="1">
    <location>
        <begin position="1079"/>
        <end position="1093"/>
    </location>
</feature>
<dbReference type="Proteomes" id="UP000002279">
    <property type="component" value="Chromosome 4"/>
</dbReference>
<dbReference type="InterPro" id="IPR048257">
    <property type="entry name" value="DUF4590"/>
</dbReference>
<feature type="compositionally biased region" description="Polar residues" evidence="1">
    <location>
        <begin position="1107"/>
        <end position="1120"/>
    </location>
</feature>
<feature type="compositionally biased region" description="Basic and acidic residues" evidence="1">
    <location>
        <begin position="1271"/>
        <end position="1322"/>
    </location>
</feature>
<name>A0A6I8PC78_ORNAN</name>
<dbReference type="Bgee" id="ENSOANG00000002170">
    <property type="expression patterns" value="Expressed in brain and 4 other cell types or tissues"/>
</dbReference>
<feature type="region of interest" description="Disordered" evidence="1">
    <location>
        <begin position="1395"/>
        <end position="1416"/>
    </location>
</feature>
<evidence type="ECO:0000313" key="3">
    <source>
        <dbReference type="Ensembl" id="ENSOANP00000050371.1"/>
    </source>
</evidence>
<dbReference type="FunCoup" id="A0A6I8PC78">
    <property type="interactions" value="57"/>
</dbReference>
<feature type="compositionally biased region" description="Pro residues" evidence="1">
    <location>
        <begin position="92"/>
        <end position="110"/>
    </location>
</feature>
<feature type="region of interest" description="Disordered" evidence="1">
    <location>
        <begin position="730"/>
        <end position="781"/>
    </location>
</feature>
<sequence>MSGPEEGARGPVRPAGRARCHWAAGSGGDAPSPVAAGGAPSPRATRPPPTPPPPAARRPPPPPPHPHPHPPRALRPASGRPGRGAAGGGRVPPYPSGPSPPLPSPRPDAGPPKRRPFPTGSQRQPPKMSHSHPAGSLAAYNSLMDKHLAGYFNNTRIRRHLQRSGLITRSGRILSEREYKLNAMRRDHQKYVRQCLAQALFHKILDMERHHHLEIKKKLDNFIGKDRVQRIKVERGQRPFEDNITLLTPHPPTVPKNRHRCHALMNQEQFVPSQLTPPRPNTAPGNMQRPVRLQPLLSNPSGGFVPKRTSGFRSKTSAHESHPPFPSGGHKDVRFLNSTGFSNRTSPYQLPIINNFMVPVPPPPKTDNVTKGTRPGMLRGRRFRPTTAPNDLEPLPPKDSGKFHRVSPHSNASITMVYLGKSVHLSHDDIDYRDEIKVYQQHCGGENLCVYKGKLLERETFQFISKRHHGFPFSLTFFLNGMQLDRLSSCCEYKYRKGARLGGRRGYFGFVSVEGATPCYRCIIAMDLDKKPSPPPKKKREEADEMEEVLMKDAECYKTSKTVVDEENKTATSASSSVYKEEYDEDFEIDEEKSDEKFNKEGQCDDQVNGVSKSQSDDEKDHLDHEQESKTSSEKAPEASESEKDESDSHSDSELEEDEQDRKSDSSISSRSSPCVSTSEEESEAEEKEVHIKDIEGQETERVFSREATENDQAGKVHILAEDSLVNEVGCEEEIEAENSTSETVSRLEEGKNVSEGEDEQSNRKAGQKMSLEHKSKQGENEVLLALEGNLTEMEHQKEEPLEDDESVDCKAVQEKIAEANGKVECSHSVLVPSNSSTSEEEQTFRKSVYDATRDGAIVVEETTLEMEEDIKQAAPVGKLLKEKEPFKEDMVVGKVTTEREEAGEDAGLQMAEEAIPVGRWAEEKDVDTHITEADRETFMGDGERVSAAKLRGAGAANEEESTNKGEEVKGEEAESDRKKARRNPMPVEELGAIGIEPPGEVASVKDLAGTKEKEKEDEVETVGKAVSQGDEARGYIPSVMEVVFQKEEVFEGTVPERKVAAAAMEEIERERVFREVESEREEDEKEEESEGEEANKEREKAARKIQSLNQAVSEGSQWATEGVAVEDKALEKEGTEGEKAVWKKESEGKKERKVACEREEEEKEKGYGEREETKTFASENKEDEEKAREMICEQEGKGEEMASAEEEAEQTVASEPVKKMMPHGDESLKEREASGVSLEMEVRESLRKTDDVMEAAEDNVSKILEVVTFKEKTAPDEDQPDKASVEIGEPYHEEESKMESPEDKQPGDKLAAEEHPSREEVPLMSKVLVDKEETEERECLESPEKNSKIPGEEKEEVEEGSGVKDTPQGMVFGGELMLAKVESRIAEDQATVEAEDILGNRGPKERIEEGKATEVQKVRTPSTVVLEKEILADEATAQRNILTKEASSTSYIAKEEMQLKEVPRVEKTVVTDRLVGEEQAVGDPGIEELLPTEKEVRAKMPSKDELEVTQETSEVKDVSKQVVADATIGESWMGERDRVEEGGIDEEMRFQIAGTSQKTEKSEKESSGQNPPGTEISCVKNEPNEMQKKKENSPERKRENVERSIEEREIKEINSWWLARALYNRKWVSSFLPLLVFARL</sequence>
<feature type="compositionally biased region" description="Basic and acidic residues" evidence="1">
    <location>
        <begin position="615"/>
        <end position="653"/>
    </location>
</feature>
<feature type="region of interest" description="Disordered" evidence="1">
    <location>
        <begin position="1071"/>
        <end position="1251"/>
    </location>
</feature>
<reference evidence="3" key="3">
    <citation type="submission" date="2025-09" db="UniProtKB">
        <authorList>
            <consortium name="Ensembl"/>
        </authorList>
    </citation>
    <scope>IDENTIFICATION</scope>
    <source>
        <strain evidence="3">Glennie</strain>
    </source>
</reference>
<feature type="compositionally biased region" description="Acidic residues" evidence="1">
    <location>
        <begin position="582"/>
        <end position="593"/>
    </location>
</feature>
<feature type="compositionally biased region" description="Gly residues" evidence="1">
    <location>
        <begin position="81"/>
        <end position="90"/>
    </location>
</feature>
<feature type="compositionally biased region" description="Basic and acidic residues" evidence="1">
    <location>
        <begin position="746"/>
        <end position="755"/>
    </location>
</feature>
<protein>
    <recommendedName>
        <fullName evidence="2">DUF4590 domain-containing protein</fullName>
    </recommendedName>
</protein>
<feature type="compositionally biased region" description="Basic and acidic residues" evidence="1">
    <location>
        <begin position="1126"/>
        <end position="1201"/>
    </location>
</feature>
<dbReference type="OMA" id="PEEDPIM"/>
<feature type="compositionally biased region" description="Basic and acidic residues" evidence="1">
    <location>
        <begin position="771"/>
        <end position="780"/>
    </location>
</feature>
<feature type="region of interest" description="Disordered" evidence="1">
    <location>
        <begin position="308"/>
        <end position="333"/>
    </location>
</feature>
<feature type="compositionally biased region" description="Basic and acidic residues" evidence="1">
    <location>
        <begin position="594"/>
        <end position="603"/>
    </location>
</feature>
<dbReference type="InParanoid" id="A0A6I8PC78"/>
<feature type="domain" description="DUF4590" evidence="2">
    <location>
        <begin position="424"/>
        <end position="537"/>
    </location>
</feature>
<reference evidence="3 4" key="1">
    <citation type="journal article" date="2008" name="Nature">
        <title>Genome analysis of the platypus reveals unique signatures of evolution.</title>
        <authorList>
            <person name="Warren W.C."/>
            <person name="Hillier L.W."/>
            <person name="Marshall Graves J.A."/>
            <person name="Birney E."/>
            <person name="Ponting C.P."/>
            <person name="Grutzner F."/>
            <person name="Belov K."/>
            <person name="Miller W."/>
            <person name="Clarke L."/>
            <person name="Chinwalla A.T."/>
            <person name="Yang S.P."/>
            <person name="Heger A."/>
            <person name="Locke D.P."/>
            <person name="Miethke P."/>
            <person name="Waters P.D."/>
            <person name="Veyrunes F."/>
            <person name="Fulton L."/>
            <person name="Fulton B."/>
            <person name="Graves T."/>
            <person name="Wallis J."/>
            <person name="Puente X.S."/>
            <person name="Lopez-Otin C."/>
            <person name="Ordonez G.R."/>
            <person name="Eichler E.E."/>
            <person name="Chen L."/>
            <person name="Cheng Z."/>
            <person name="Deakin J.E."/>
            <person name="Alsop A."/>
            <person name="Thompson K."/>
            <person name="Kirby P."/>
            <person name="Papenfuss A.T."/>
            <person name="Wakefield M.J."/>
            <person name="Olender T."/>
            <person name="Lancet D."/>
            <person name="Huttley G.A."/>
            <person name="Smit A.F."/>
            <person name="Pask A."/>
            <person name="Temple-Smith P."/>
            <person name="Batzer M.A."/>
            <person name="Walker J.A."/>
            <person name="Konkel M.K."/>
            <person name="Harris R.S."/>
            <person name="Whittington C.M."/>
            <person name="Wong E.S."/>
            <person name="Gemmell N.J."/>
            <person name="Buschiazzo E."/>
            <person name="Vargas Jentzsch I.M."/>
            <person name="Merkel A."/>
            <person name="Schmitz J."/>
            <person name="Zemann A."/>
            <person name="Churakov G."/>
            <person name="Kriegs J.O."/>
            <person name="Brosius J."/>
            <person name="Murchison E.P."/>
            <person name="Sachidanandam R."/>
            <person name="Smith C."/>
            <person name="Hannon G.J."/>
            <person name="Tsend-Ayush E."/>
            <person name="McMillan D."/>
            <person name="Attenborough R."/>
            <person name="Rens W."/>
            <person name="Ferguson-Smith M."/>
            <person name="Lefevre C.M."/>
            <person name="Sharp J.A."/>
            <person name="Nicholas K.R."/>
            <person name="Ray D.A."/>
            <person name="Kube M."/>
            <person name="Reinhardt R."/>
            <person name="Pringle T.H."/>
            <person name="Taylor J."/>
            <person name="Jones R.C."/>
            <person name="Nixon B."/>
            <person name="Dacheux J.L."/>
            <person name="Niwa H."/>
            <person name="Sekita Y."/>
            <person name="Huang X."/>
            <person name="Stark A."/>
            <person name="Kheradpour P."/>
            <person name="Kellis M."/>
            <person name="Flicek P."/>
            <person name="Chen Y."/>
            <person name="Webber C."/>
            <person name="Hardison R."/>
            <person name="Nelson J."/>
            <person name="Hallsworth-Pepin K."/>
            <person name="Delehaunty K."/>
            <person name="Markovic C."/>
            <person name="Minx P."/>
            <person name="Feng Y."/>
            <person name="Kremitzki C."/>
            <person name="Mitreva M."/>
            <person name="Glasscock J."/>
            <person name="Wylie T."/>
            <person name="Wohldmann P."/>
            <person name="Thiru P."/>
            <person name="Nhan M.N."/>
            <person name="Pohl C.S."/>
            <person name="Smith S.M."/>
            <person name="Hou S."/>
            <person name="Nefedov M."/>
            <person name="de Jong P.J."/>
            <person name="Renfree M.B."/>
            <person name="Mardis E.R."/>
            <person name="Wilson R.K."/>
        </authorList>
    </citation>
    <scope>NUCLEOTIDE SEQUENCE [LARGE SCALE GENOMIC DNA]</scope>
    <source>
        <strain evidence="3 4">Glennie</strain>
    </source>
</reference>
<feature type="region of interest" description="Disordered" evidence="1">
    <location>
        <begin position="359"/>
        <end position="404"/>
    </location>
</feature>
<feature type="compositionally biased region" description="Basic and acidic residues" evidence="1">
    <location>
        <begin position="1534"/>
        <end position="1550"/>
    </location>
</feature>
<dbReference type="GeneTree" id="ENSGT00530000064485"/>
<feature type="compositionally biased region" description="Basic and acidic residues" evidence="1">
    <location>
        <begin position="1403"/>
        <end position="1416"/>
    </location>
</feature>
<gene>
    <name evidence="3" type="primary">ERICH3</name>
</gene>
<feature type="compositionally biased region" description="Basic and acidic residues" evidence="1">
    <location>
        <begin position="962"/>
        <end position="978"/>
    </location>
</feature>
<feature type="compositionally biased region" description="Basic and acidic residues" evidence="1">
    <location>
        <begin position="1094"/>
        <end position="1103"/>
    </location>
</feature>
<dbReference type="Ensembl" id="ENSOANT00000076206.1">
    <property type="protein sequence ID" value="ENSOANP00000050371.1"/>
    <property type="gene ID" value="ENSOANG00000002170.3"/>
</dbReference>
<accession>A0A6I8PC78</accession>
<dbReference type="InterPro" id="IPR027962">
    <property type="entry name" value="ERICH3"/>
</dbReference>
<feature type="compositionally biased region" description="Basic and acidic residues" evidence="1">
    <location>
        <begin position="1241"/>
        <end position="1251"/>
    </location>
</feature>
<feature type="compositionally biased region" description="Basic and acidic residues" evidence="1">
    <location>
        <begin position="1583"/>
        <end position="1606"/>
    </location>
</feature>
<feature type="region of interest" description="Disordered" evidence="1">
    <location>
        <begin position="566"/>
        <end position="716"/>
    </location>
</feature>
<keyword evidence="4" id="KW-1185">Reference proteome</keyword>
<evidence type="ECO:0000259" key="2">
    <source>
        <dbReference type="Pfam" id="PF15257"/>
    </source>
</evidence>
<feature type="compositionally biased region" description="Basic and acidic residues" evidence="1">
    <location>
        <begin position="1338"/>
        <end position="1353"/>
    </location>
</feature>
<dbReference type="PANTHER" id="PTHR23034:SF2">
    <property type="entry name" value="GLUTAMATE-RICH PROTEIN 3"/>
    <property type="match status" value="1"/>
</dbReference>